<dbReference type="OrthoDB" id="308440at2759"/>
<dbReference type="GO" id="GO:0051301">
    <property type="term" value="P:cell division"/>
    <property type="evidence" value="ECO:0007669"/>
    <property type="project" value="TreeGrafter"/>
</dbReference>
<evidence type="ECO:0000256" key="3">
    <source>
        <dbReference type="PROSITE-ProRule" id="PRU00339"/>
    </source>
</evidence>
<dbReference type="PROSITE" id="PS50005">
    <property type="entry name" value="TPR"/>
    <property type="match status" value="3"/>
</dbReference>
<dbReference type="PANTHER" id="PTHR12558:SF36">
    <property type="entry name" value="ANAPHASE-PROMOTING COMPLEX SUBUNIT 7"/>
    <property type="match status" value="1"/>
</dbReference>
<feature type="repeat" description="TPR" evidence="3">
    <location>
        <begin position="439"/>
        <end position="472"/>
    </location>
</feature>
<dbReference type="Pfam" id="PF13181">
    <property type="entry name" value="TPR_8"/>
    <property type="match status" value="1"/>
</dbReference>
<gene>
    <name evidence="5" type="ORF">ONB1V03_LOCUS7578</name>
</gene>
<feature type="compositionally biased region" description="Acidic residues" evidence="4">
    <location>
        <begin position="533"/>
        <end position="550"/>
    </location>
</feature>
<sequence>MSSLLDHIKQLHSDQLFTNLVQFMNLLSPQMESSELFSPSNEYKVLVFYGDALYQTKDYRRAERVYHRALSLKKNTPKSKRKSQSNGSTDLIAEIDVKYQIHLCFLKQQQLSNAAIVLESIPLKHRNSRINMSLGEIYRMDRNPSAVNCFKEVLKESPFALTAIHHLIKLDVKVNDILSIVNTAIASTPAMSWLSTWIRAHSYMNSIQVGNAITLLRQLYDNPLLKGNTEIMVSLGEAYYYSGDYKKAIHFFKRAFTADPMLVRGLDFYASVLAKESQLKELETLSNQLVQRCNSLESVAEPWVVLSYYCYLSNKKESKSYFFAQKACTLSNNSVEALLLKGMILSESKRSEAKTCFLEAHTSAPHRFEPIKCLTEIYLADNQKQSAANMANVALKTLGHSPRTLTLVASVFLTDSVNNEKSKAKQALERAVKQDSTYLNAVYLLSNLYLEEKNFDKAIEILNKAIESSESNVKLHKMLSECYLGKNEHEKASHHRSIVSKLELSYRNSNESSQRLEHQSHTGGDTVSSTLDLEVDDIPPSDDDVDESETDVITLDLEVDDIPPSDDDVDESETDVVWSDDNYSVT</sequence>
<feature type="compositionally biased region" description="Polar residues" evidence="4">
    <location>
        <begin position="521"/>
        <end position="531"/>
    </location>
</feature>
<organism evidence="5">
    <name type="scientific">Oppiella nova</name>
    <dbReference type="NCBI Taxonomy" id="334625"/>
    <lineage>
        <taxon>Eukaryota</taxon>
        <taxon>Metazoa</taxon>
        <taxon>Ecdysozoa</taxon>
        <taxon>Arthropoda</taxon>
        <taxon>Chelicerata</taxon>
        <taxon>Arachnida</taxon>
        <taxon>Acari</taxon>
        <taxon>Acariformes</taxon>
        <taxon>Sarcoptiformes</taxon>
        <taxon>Oribatida</taxon>
        <taxon>Brachypylina</taxon>
        <taxon>Oppioidea</taxon>
        <taxon>Oppiidae</taxon>
        <taxon>Oppiella</taxon>
    </lineage>
</organism>
<evidence type="ECO:0000313" key="6">
    <source>
        <dbReference type="Proteomes" id="UP000728032"/>
    </source>
</evidence>
<dbReference type="Proteomes" id="UP000728032">
    <property type="component" value="Unassembled WGS sequence"/>
</dbReference>
<evidence type="ECO:0000256" key="4">
    <source>
        <dbReference type="SAM" id="MobiDB-lite"/>
    </source>
</evidence>
<evidence type="ECO:0008006" key="7">
    <source>
        <dbReference type="Google" id="ProtNLM"/>
    </source>
</evidence>
<dbReference type="PANTHER" id="PTHR12558">
    <property type="entry name" value="CELL DIVISION CYCLE 16,23,27"/>
    <property type="match status" value="1"/>
</dbReference>
<dbReference type="GO" id="GO:0016567">
    <property type="term" value="P:protein ubiquitination"/>
    <property type="evidence" value="ECO:0007669"/>
    <property type="project" value="TreeGrafter"/>
</dbReference>
<dbReference type="GO" id="GO:0045842">
    <property type="term" value="P:positive regulation of mitotic metaphase/anaphase transition"/>
    <property type="evidence" value="ECO:0007669"/>
    <property type="project" value="TreeGrafter"/>
</dbReference>
<dbReference type="InterPro" id="IPR011990">
    <property type="entry name" value="TPR-like_helical_dom_sf"/>
</dbReference>
<keyword evidence="6" id="KW-1185">Reference proteome</keyword>
<feature type="region of interest" description="Disordered" evidence="4">
    <location>
        <begin position="509"/>
        <end position="586"/>
    </location>
</feature>
<feature type="compositionally biased region" description="Low complexity" evidence="4">
    <location>
        <begin position="575"/>
        <end position="586"/>
    </location>
</feature>
<dbReference type="Gene3D" id="1.25.40.10">
    <property type="entry name" value="Tetratricopeptide repeat domain"/>
    <property type="match status" value="2"/>
</dbReference>
<dbReference type="AlphaFoldDB" id="A0A7R9M0G9"/>
<dbReference type="PROSITE" id="PS50293">
    <property type="entry name" value="TPR_REGION"/>
    <property type="match status" value="1"/>
</dbReference>
<protein>
    <recommendedName>
        <fullName evidence="7">Anaphase-promoting complex subunit 7</fullName>
    </recommendedName>
</protein>
<dbReference type="EMBL" id="CAJPVJ010003918">
    <property type="protein sequence ID" value="CAG2168084.1"/>
    <property type="molecule type" value="Genomic_DNA"/>
</dbReference>
<feature type="compositionally biased region" description="Acidic residues" evidence="4">
    <location>
        <begin position="557"/>
        <end position="574"/>
    </location>
</feature>
<feature type="repeat" description="TPR" evidence="3">
    <location>
        <begin position="43"/>
        <end position="76"/>
    </location>
</feature>
<dbReference type="EMBL" id="OC918743">
    <property type="protein sequence ID" value="CAD7649995.1"/>
    <property type="molecule type" value="Genomic_DNA"/>
</dbReference>
<name>A0A7R9M0G9_9ACAR</name>
<keyword evidence="2 3" id="KW-0802">TPR repeat</keyword>
<dbReference type="SUPFAM" id="SSF48452">
    <property type="entry name" value="TPR-like"/>
    <property type="match status" value="1"/>
</dbReference>
<dbReference type="GO" id="GO:0005680">
    <property type="term" value="C:anaphase-promoting complex"/>
    <property type="evidence" value="ECO:0007669"/>
    <property type="project" value="TreeGrafter"/>
</dbReference>
<dbReference type="InterPro" id="IPR019734">
    <property type="entry name" value="TPR_rpt"/>
</dbReference>
<dbReference type="SMART" id="SM00028">
    <property type="entry name" value="TPR"/>
    <property type="match status" value="3"/>
</dbReference>
<dbReference type="InterPro" id="IPR013105">
    <property type="entry name" value="TPR_2"/>
</dbReference>
<dbReference type="Pfam" id="PF14559">
    <property type="entry name" value="TPR_19"/>
    <property type="match status" value="1"/>
</dbReference>
<dbReference type="Pfam" id="PF07719">
    <property type="entry name" value="TPR_2"/>
    <property type="match status" value="1"/>
</dbReference>
<accession>A0A7R9M0G9</accession>
<reference evidence="5" key="1">
    <citation type="submission" date="2020-11" db="EMBL/GenBank/DDBJ databases">
        <authorList>
            <person name="Tran Van P."/>
        </authorList>
    </citation>
    <scope>NUCLEOTIDE SEQUENCE</scope>
</reference>
<evidence type="ECO:0000256" key="1">
    <source>
        <dbReference type="ARBA" id="ARBA00022737"/>
    </source>
</evidence>
<evidence type="ECO:0000313" key="5">
    <source>
        <dbReference type="EMBL" id="CAD7649995.1"/>
    </source>
</evidence>
<evidence type="ECO:0000256" key="2">
    <source>
        <dbReference type="ARBA" id="ARBA00022803"/>
    </source>
</evidence>
<feature type="repeat" description="TPR" evidence="3">
    <location>
        <begin position="229"/>
        <end position="262"/>
    </location>
</feature>
<proteinExistence type="predicted"/>
<keyword evidence="1" id="KW-0677">Repeat</keyword>